<gene>
    <name evidence="2" type="ORF">DFJ69_1726</name>
</gene>
<name>A0A3D9SK49_9ACTN</name>
<dbReference type="InterPro" id="IPR029058">
    <property type="entry name" value="AB_hydrolase_fold"/>
</dbReference>
<dbReference type="InterPro" id="IPR006311">
    <property type="entry name" value="TAT_signal"/>
</dbReference>
<dbReference type="AlphaFoldDB" id="A0A3D9SK49"/>
<sequence>MRHGMFRRTALAIGAGALLGLGVAPAVPAVADNTAAPADDPFYLPPSPLPAGTPGDIVRSRPAKFAVNAAVTSTQVLYQTQNATGNTVAVSGTVLVPTKAWAGTGPRPLVSYAVGTRGIGDSCAPSKTLAQGVDYEQFHINDLLNKGWAVAVTDMEGLGTPGVHPYIVGQSAGRAVLDMARAAQRLPGTGLNASTPVGVVGYSQGGSSAGWAAELAPTYAPDLNLKGVSAGGIPADPLAMRTFLEGGPFTGLMLMAALGFDSAYPDLKLDSYLNETGKRIKERYQSVCLVSFDLGPVLFDTAFRRINDFTTRSPLDDPAWQAKFNLNKLGSTRPAVPVFQSHARFDEVVGFDQGNTLRNDWCKAGTNLTWKTYIVAEHLIGFLRNWPDATAFLNDRFQNKPVTGNC</sequence>
<evidence type="ECO:0000313" key="2">
    <source>
        <dbReference type="EMBL" id="REE96296.1"/>
    </source>
</evidence>
<feature type="chain" id="PRO_5038546674" evidence="1">
    <location>
        <begin position="27"/>
        <end position="406"/>
    </location>
</feature>
<proteinExistence type="predicted"/>
<dbReference type="Pfam" id="PF03583">
    <property type="entry name" value="LIP"/>
    <property type="match status" value="1"/>
</dbReference>
<keyword evidence="1" id="KW-0732">Signal</keyword>
<dbReference type="Gene3D" id="1.10.260.130">
    <property type="match status" value="1"/>
</dbReference>
<dbReference type="SUPFAM" id="SSF53474">
    <property type="entry name" value="alpha/beta-Hydrolases"/>
    <property type="match status" value="1"/>
</dbReference>
<dbReference type="InterPro" id="IPR005152">
    <property type="entry name" value="Lipase_secreted"/>
</dbReference>
<reference evidence="2 3" key="1">
    <citation type="submission" date="2018-08" db="EMBL/GenBank/DDBJ databases">
        <title>Sequencing the genomes of 1000 actinobacteria strains.</title>
        <authorList>
            <person name="Klenk H.-P."/>
        </authorList>
    </citation>
    <scope>NUCLEOTIDE SEQUENCE [LARGE SCALE GENOMIC DNA]</scope>
    <source>
        <strain evidence="2 3">DSM 43927</strain>
    </source>
</reference>
<dbReference type="PANTHER" id="PTHR34853">
    <property type="match status" value="1"/>
</dbReference>
<keyword evidence="3" id="KW-1185">Reference proteome</keyword>
<feature type="signal peptide" evidence="1">
    <location>
        <begin position="1"/>
        <end position="26"/>
    </location>
</feature>
<protein>
    <submittedName>
        <fullName evidence="2">Secretory lipase</fullName>
    </submittedName>
</protein>
<dbReference type="Gene3D" id="3.40.50.1820">
    <property type="entry name" value="alpha/beta hydrolase"/>
    <property type="match status" value="1"/>
</dbReference>
<accession>A0A3D9SK49</accession>
<dbReference type="RefSeq" id="WP_245974167.1">
    <property type="nucleotide sequence ID" value="NZ_QTTT01000001.1"/>
</dbReference>
<dbReference type="GO" id="GO:0016042">
    <property type="term" value="P:lipid catabolic process"/>
    <property type="evidence" value="ECO:0007669"/>
    <property type="project" value="InterPro"/>
</dbReference>
<dbReference type="PANTHER" id="PTHR34853:SF1">
    <property type="entry name" value="LIPASE 5"/>
    <property type="match status" value="1"/>
</dbReference>
<dbReference type="EMBL" id="QTTT01000001">
    <property type="protein sequence ID" value="REE96296.1"/>
    <property type="molecule type" value="Genomic_DNA"/>
</dbReference>
<evidence type="ECO:0000256" key="1">
    <source>
        <dbReference type="SAM" id="SignalP"/>
    </source>
</evidence>
<comment type="caution">
    <text evidence="2">The sequence shown here is derived from an EMBL/GenBank/DDBJ whole genome shotgun (WGS) entry which is preliminary data.</text>
</comment>
<dbReference type="GO" id="GO:0004806">
    <property type="term" value="F:triacylglycerol lipase activity"/>
    <property type="evidence" value="ECO:0007669"/>
    <property type="project" value="InterPro"/>
</dbReference>
<dbReference type="PROSITE" id="PS51318">
    <property type="entry name" value="TAT"/>
    <property type="match status" value="1"/>
</dbReference>
<dbReference type="Proteomes" id="UP000256661">
    <property type="component" value="Unassembled WGS sequence"/>
</dbReference>
<dbReference type="PIRSF" id="PIRSF029171">
    <property type="entry name" value="Esterase_LipA"/>
    <property type="match status" value="1"/>
</dbReference>
<evidence type="ECO:0000313" key="3">
    <source>
        <dbReference type="Proteomes" id="UP000256661"/>
    </source>
</evidence>
<organism evidence="2 3">
    <name type="scientific">Thermomonospora umbrina</name>
    <dbReference type="NCBI Taxonomy" id="111806"/>
    <lineage>
        <taxon>Bacteria</taxon>
        <taxon>Bacillati</taxon>
        <taxon>Actinomycetota</taxon>
        <taxon>Actinomycetes</taxon>
        <taxon>Streptosporangiales</taxon>
        <taxon>Thermomonosporaceae</taxon>
        <taxon>Thermomonospora</taxon>
    </lineage>
</organism>